<dbReference type="AlphaFoldDB" id="A0A0S7ERT5"/>
<organism evidence="1">
    <name type="scientific">Poeciliopsis prolifica</name>
    <name type="common">blackstripe livebearer</name>
    <dbReference type="NCBI Taxonomy" id="188132"/>
    <lineage>
        <taxon>Eukaryota</taxon>
        <taxon>Metazoa</taxon>
        <taxon>Chordata</taxon>
        <taxon>Craniata</taxon>
        <taxon>Vertebrata</taxon>
        <taxon>Euteleostomi</taxon>
        <taxon>Actinopterygii</taxon>
        <taxon>Neopterygii</taxon>
        <taxon>Teleostei</taxon>
        <taxon>Neoteleostei</taxon>
        <taxon>Acanthomorphata</taxon>
        <taxon>Ovalentaria</taxon>
        <taxon>Atherinomorphae</taxon>
        <taxon>Cyprinodontiformes</taxon>
        <taxon>Poeciliidae</taxon>
        <taxon>Poeciliinae</taxon>
        <taxon>Poeciliopsis</taxon>
    </lineage>
</organism>
<name>A0A0S7ERT5_9TELE</name>
<gene>
    <name evidence="1" type="primary">PPUP8795</name>
</gene>
<evidence type="ECO:0000313" key="1">
    <source>
        <dbReference type="EMBL" id="JAO05518.1"/>
    </source>
</evidence>
<sequence length="115" mass="12541">MSSGTTVFHLTSLGSWFSEVQTCFMSELDGIETNFKVMLGSLTADVSLTAACLTARLKVGPVLMPSPRLEACNLQYWQAGWGTGSMHLNRTAAQNLLLVVLVRNGWKNTFIAKNS</sequence>
<reference evidence="1" key="1">
    <citation type="submission" date="2014-12" db="EMBL/GenBank/DDBJ databases">
        <title>Parallel Evolution in Life History Adaptation Evident in the Tissue-Specific Poeciliopsis prolifica transcriptome.</title>
        <authorList>
            <person name="Jue N.K."/>
            <person name="Foley R.J."/>
            <person name="Obergfell C."/>
            <person name="Reznick D.N."/>
            <person name="O'Neill R.J."/>
            <person name="O'Neill M.J."/>
        </authorList>
    </citation>
    <scope>NUCLEOTIDE SEQUENCE</scope>
</reference>
<protein>
    <submittedName>
        <fullName evidence="1">PPUP8795</fullName>
    </submittedName>
</protein>
<accession>A0A0S7ERT5</accession>
<proteinExistence type="predicted"/>
<dbReference type="EMBL" id="GBYX01476159">
    <property type="protein sequence ID" value="JAO05518.1"/>
    <property type="molecule type" value="Transcribed_RNA"/>
</dbReference>